<name>A0ABT6FKS7_9BACT</name>
<protein>
    <submittedName>
        <fullName evidence="1">SRPBCC family protein</fullName>
    </submittedName>
</protein>
<dbReference type="RefSeq" id="WP_277864503.1">
    <property type="nucleotide sequence ID" value="NZ_JARRAG010000003.1"/>
</dbReference>
<reference evidence="1 2" key="1">
    <citation type="submission" date="2023-03" db="EMBL/GenBank/DDBJ databases">
        <title>Paludisphaera mucosa sp. nov. a novel planctomycete from northern fen.</title>
        <authorList>
            <person name="Ivanova A."/>
        </authorList>
    </citation>
    <scope>NUCLEOTIDE SEQUENCE [LARGE SCALE GENOMIC DNA]</scope>
    <source>
        <strain evidence="1 2">Pla2</strain>
    </source>
</reference>
<dbReference type="Pfam" id="PF10604">
    <property type="entry name" value="Polyketide_cyc2"/>
    <property type="match status" value="1"/>
</dbReference>
<dbReference type="InterPro" id="IPR019587">
    <property type="entry name" value="Polyketide_cyclase/dehydratase"/>
</dbReference>
<dbReference type="Proteomes" id="UP001216907">
    <property type="component" value="Unassembled WGS sequence"/>
</dbReference>
<evidence type="ECO:0000313" key="2">
    <source>
        <dbReference type="Proteomes" id="UP001216907"/>
    </source>
</evidence>
<proteinExistence type="predicted"/>
<dbReference type="SUPFAM" id="SSF55961">
    <property type="entry name" value="Bet v1-like"/>
    <property type="match status" value="1"/>
</dbReference>
<accession>A0ABT6FKS7</accession>
<dbReference type="CDD" id="cd07812">
    <property type="entry name" value="SRPBCC"/>
    <property type="match status" value="1"/>
</dbReference>
<dbReference type="EMBL" id="JARRAG010000003">
    <property type="protein sequence ID" value="MDG3008176.1"/>
    <property type="molecule type" value="Genomic_DNA"/>
</dbReference>
<sequence>MSIRYEHTEIVRVTPERAFAVIDDLPITAKWLPPCVSLEKVGPGPNAPGDKLHYVYTQGGKQGEMAGEILARTPGERLHCKYGDAAFDVSVDLRVAAAPEGALTSHVIEITPKTWAGKLMSPLIRLGLGKQTRDAASNLKKLLESEAA</sequence>
<comment type="caution">
    <text evidence="1">The sequence shown here is derived from an EMBL/GenBank/DDBJ whole genome shotgun (WGS) entry which is preliminary data.</text>
</comment>
<gene>
    <name evidence="1" type="ORF">PZE19_30790</name>
</gene>
<dbReference type="Gene3D" id="3.30.530.20">
    <property type="match status" value="1"/>
</dbReference>
<dbReference type="InterPro" id="IPR023393">
    <property type="entry name" value="START-like_dom_sf"/>
</dbReference>
<evidence type="ECO:0000313" key="1">
    <source>
        <dbReference type="EMBL" id="MDG3008176.1"/>
    </source>
</evidence>
<keyword evidence="2" id="KW-1185">Reference proteome</keyword>
<organism evidence="1 2">
    <name type="scientific">Paludisphaera mucosa</name>
    <dbReference type="NCBI Taxonomy" id="3030827"/>
    <lineage>
        <taxon>Bacteria</taxon>
        <taxon>Pseudomonadati</taxon>
        <taxon>Planctomycetota</taxon>
        <taxon>Planctomycetia</taxon>
        <taxon>Isosphaerales</taxon>
        <taxon>Isosphaeraceae</taxon>
        <taxon>Paludisphaera</taxon>
    </lineage>
</organism>